<comment type="catalytic activity">
    <reaction evidence="8">
        <text>L-seryl-[protein] + ATP = O-phospho-L-seryl-[protein] + ADP + H(+)</text>
        <dbReference type="Rhea" id="RHEA:17989"/>
        <dbReference type="Rhea" id="RHEA-COMP:9863"/>
        <dbReference type="Rhea" id="RHEA-COMP:11604"/>
        <dbReference type="ChEBI" id="CHEBI:15378"/>
        <dbReference type="ChEBI" id="CHEBI:29999"/>
        <dbReference type="ChEBI" id="CHEBI:30616"/>
        <dbReference type="ChEBI" id="CHEBI:83421"/>
        <dbReference type="ChEBI" id="CHEBI:456216"/>
        <dbReference type="EC" id="2.7.11.24"/>
    </reaction>
</comment>
<feature type="region of interest" description="Disordered" evidence="9">
    <location>
        <begin position="344"/>
        <end position="393"/>
    </location>
</feature>
<gene>
    <name evidence="14" type="ORF">FNF27_00465</name>
    <name evidence="13" type="ORF">FNF28_00389</name>
    <name evidence="11" type="ORF">FNF29_00228</name>
    <name evidence="12" type="ORF">FNF31_01850</name>
</gene>
<evidence type="ECO:0000313" key="18">
    <source>
        <dbReference type="Proteomes" id="UP000325113"/>
    </source>
</evidence>
<evidence type="ECO:0000313" key="12">
    <source>
        <dbReference type="EMBL" id="KAA0165505.1"/>
    </source>
</evidence>
<keyword evidence="5" id="KW-0418">Kinase</keyword>
<dbReference type="Gene3D" id="1.10.510.10">
    <property type="entry name" value="Transferase(Phosphotransferase) domain 1"/>
    <property type="match status" value="1"/>
</dbReference>
<comment type="catalytic activity">
    <reaction evidence="7">
        <text>L-threonyl-[protein] + ATP = O-phospho-L-threonyl-[protein] + ADP + H(+)</text>
        <dbReference type="Rhea" id="RHEA:46608"/>
        <dbReference type="Rhea" id="RHEA-COMP:11060"/>
        <dbReference type="Rhea" id="RHEA-COMP:11605"/>
        <dbReference type="ChEBI" id="CHEBI:15378"/>
        <dbReference type="ChEBI" id="CHEBI:30013"/>
        <dbReference type="ChEBI" id="CHEBI:30616"/>
        <dbReference type="ChEBI" id="CHEBI:61977"/>
        <dbReference type="ChEBI" id="CHEBI:456216"/>
        <dbReference type="EC" id="2.7.11.24"/>
    </reaction>
</comment>
<dbReference type="EMBL" id="VLTO01000002">
    <property type="protein sequence ID" value="KAA0177917.1"/>
    <property type="molecule type" value="Genomic_DNA"/>
</dbReference>
<dbReference type="Proteomes" id="UP000322899">
    <property type="component" value="Unassembled WGS sequence"/>
</dbReference>
<feature type="domain" description="Protein kinase" evidence="10">
    <location>
        <begin position="13"/>
        <end position="301"/>
    </location>
</feature>
<sequence>MSDEVDKHVLRKYDISQKMGKGAYGIVWKAVDRRSGQVVALKKCFDAFRNATDSQRTFREVMYLQELAGHDNIIRLVNIIRAENDRDIYLVFEYMETDLHAVIRANILEDIHKQYVIYQLLRSLLFMHSAGLLHRDIKPSNLLLNSDCHVRVCDFGLCRSIAGVESSSSAMLTDYVATRWYRAPEILLGSTKYGAGVDMWAVGCILGEMVNGKPVFPGSSTMNQLDRILEVTGRPSKEDVEAVRSPYATTMLDGLPPSRQRRMADFFSKADPDALDFISRCLVFNPGRRLTVEQALKHPYVKQFHSPADEPRCPRTIAIQIDDNIKYTAADYRDRLYREIATKKKEARKRRAERAAARTRGSGAAAAGASSGRAAPAAGAASGAGSAAGSGRS</sequence>
<dbReference type="Proteomes" id="UP000323011">
    <property type="component" value="Unassembled WGS sequence"/>
</dbReference>
<evidence type="ECO:0000256" key="1">
    <source>
        <dbReference type="ARBA" id="ARBA00012411"/>
    </source>
</evidence>
<dbReference type="Proteomes" id="UP000325113">
    <property type="component" value="Unassembled WGS sequence"/>
</dbReference>
<dbReference type="InterPro" id="IPR011009">
    <property type="entry name" value="Kinase-like_dom_sf"/>
</dbReference>
<dbReference type="Pfam" id="PF00069">
    <property type="entry name" value="Pkinase"/>
    <property type="match status" value="1"/>
</dbReference>
<evidence type="ECO:0000259" key="10">
    <source>
        <dbReference type="PROSITE" id="PS50011"/>
    </source>
</evidence>
<dbReference type="FunFam" id="3.30.200.20:FF:000166">
    <property type="entry name" value="Mitogen-activated protein kinase"/>
    <property type="match status" value="1"/>
</dbReference>
<evidence type="ECO:0000256" key="6">
    <source>
        <dbReference type="ARBA" id="ARBA00022840"/>
    </source>
</evidence>
<dbReference type="EMBL" id="VLTN01000001">
    <property type="protein sequence ID" value="KAA0157652.1"/>
    <property type="molecule type" value="Genomic_DNA"/>
</dbReference>
<name>A0A5A8CWU5_CAFRO</name>
<dbReference type="SMART" id="SM00220">
    <property type="entry name" value="S_TKc"/>
    <property type="match status" value="1"/>
</dbReference>
<evidence type="ECO:0000256" key="9">
    <source>
        <dbReference type="SAM" id="MobiDB-lite"/>
    </source>
</evidence>
<evidence type="ECO:0000256" key="4">
    <source>
        <dbReference type="ARBA" id="ARBA00022741"/>
    </source>
</evidence>
<dbReference type="EMBL" id="VLTM01000012">
    <property type="protein sequence ID" value="KAA0165505.1"/>
    <property type="molecule type" value="Genomic_DNA"/>
</dbReference>
<evidence type="ECO:0000256" key="8">
    <source>
        <dbReference type="ARBA" id="ARBA00048312"/>
    </source>
</evidence>
<reference evidence="15 16" key="1">
    <citation type="submission" date="2019-07" db="EMBL/GenBank/DDBJ databases">
        <title>Genomes of Cafeteria roenbergensis.</title>
        <authorList>
            <person name="Fischer M.G."/>
            <person name="Hackl T."/>
            <person name="Roman M."/>
        </authorList>
    </citation>
    <scope>NUCLEOTIDE SEQUENCE [LARGE SCALE GENOMIC DNA]</scope>
    <source>
        <strain evidence="11 16">BVI</strain>
        <strain evidence="12 18">Cflag</strain>
        <strain evidence="14 15">E4-10P</strain>
        <strain evidence="13 17">RCC970-E3</strain>
    </source>
</reference>
<dbReference type="FunFam" id="1.10.510.10:FF:000238">
    <property type="entry name" value="Mitogen-activated protein kinase"/>
    <property type="match status" value="1"/>
</dbReference>
<accession>A0A5A8CWU5</accession>
<dbReference type="PANTHER" id="PTHR24055">
    <property type="entry name" value="MITOGEN-ACTIVATED PROTEIN KINASE"/>
    <property type="match status" value="1"/>
</dbReference>
<dbReference type="EMBL" id="VLTL01000003">
    <property type="protein sequence ID" value="KAA0172072.1"/>
    <property type="molecule type" value="Genomic_DNA"/>
</dbReference>
<keyword evidence="3" id="KW-0808">Transferase</keyword>
<evidence type="ECO:0000256" key="5">
    <source>
        <dbReference type="ARBA" id="ARBA00022777"/>
    </source>
</evidence>
<dbReference type="SUPFAM" id="SSF56112">
    <property type="entry name" value="Protein kinase-like (PK-like)"/>
    <property type="match status" value="1"/>
</dbReference>
<dbReference type="PROSITE" id="PS01351">
    <property type="entry name" value="MAPK"/>
    <property type="match status" value="1"/>
</dbReference>
<dbReference type="InterPro" id="IPR008271">
    <property type="entry name" value="Ser/Thr_kinase_AS"/>
</dbReference>
<dbReference type="Proteomes" id="UP000324907">
    <property type="component" value="Unassembled WGS sequence"/>
</dbReference>
<dbReference type="InterPro" id="IPR000719">
    <property type="entry name" value="Prot_kinase_dom"/>
</dbReference>
<evidence type="ECO:0000256" key="3">
    <source>
        <dbReference type="ARBA" id="ARBA00022679"/>
    </source>
</evidence>
<evidence type="ECO:0000313" key="17">
    <source>
        <dbReference type="Proteomes" id="UP000324907"/>
    </source>
</evidence>
<feature type="compositionally biased region" description="Low complexity" evidence="9">
    <location>
        <begin position="358"/>
        <end position="385"/>
    </location>
</feature>
<dbReference type="PROSITE" id="PS50011">
    <property type="entry name" value="PROTEIN_KINASE_DOM"/>
    <property type="match status" value="1"/>
</dbReference>
<dbReference type="GO" id="GO:0004707">
    <property type="term" value="F:MAP kinase activity"/>
    <property type="evidence" value="ECO:0007669"/>
    <property type="project" value="UniProtKB-EC"/>
</dbReference>
<proteinExistence type="predicted"/>
<dbReference type="AlphaFoldDB" id="A0A5A8CWU5"/>
<dbReference type="OrthoDB" id="192887at2759"/>
<dbReference type="InterPro" id="IPR050117">
    <property type="entry name" value="MAPK"/>
</dbReference>
<evidence type="ECO:0000313" key="15">
    <source>
        <dbReference type="Proteomes" id="UP000322899"/>
    </source>
</evidence>
<dbReference type="CDD" id="cd07852">
    <property type="entry name" value="STKc_MAPK15-like"/>
    <property type="match status" value="1"/>
</dbReference>
<comment type="caution">
    <text evidence="11">The sequence shown here is derived from an EMBL/GenBank/DDBJ whole genome shotgun (WGS) entry which is preliminary data.</text>
</comment>
<keyword evidence="6" id="KW-0067">ATP-binding</keyword>
<keyword evidence="16" id="KW-1185">Reference proteome</keyword>
<evidence type="ECO:0000313" key="11">
    <source>
        <dbReference type="EMBL" id="KAA0157652.1"/>
    </source>
</evidence>
<dbReference type="Gene3D" id="3.30.200.20">
    <property type="entry name" value="Phosphorylase Kinase, domain 1"/>
    <property type="match status" value="1"/>
</dbReference>
<protein>
    <recommendedName>
        <fullName evidence="1">mitogen-activated protein kinase</fullName>
        <ecNumber evidence="1">2.7.11.24</ecNumber>
    </recommendedName>
</protein>
<evidence type="ECO:0000256" key="2">
    <source>
        <dbReference type="ARBA" id="ARBA00022527"/>
    </source>
</evidence>
<dbReference type="InterPro" id="IPR003527">
    <property type="entry name" value="MAP_kinase_CS"/>
</dbReference>
<evidence type="ECO:0000256" key="7">
    <source>
        <dbReference type="ARBA" id="ARBA00047592"/>
    </source>
</evidence>
<organism evidence="11 16">
    <name type="scientific">Cafeteria roenbergensis</name>
    <name type="common">Marine flagellate</name>
    <dbReference type="NCBI Taxonomy" id="33653"/>
    <lineage>
        <taxon>Eukaryota</taxon>
        <taxon>Sar</taxon>
        <taxon>Stramenopiles</taxon>
        <taxon>Bigyra</taxon>
        <taxon>Opalozoa</taxon>
        <taxon>Bicosoecida</taxon>
        <taxon>Cafeteriaceae</taxon>
        <taxon>Cafeteria</taxon>
    </lineage>
</organism>
<dbReference type="GO" id="GO:0005524">
    <property type="term" value="F:ATP binding"/>
    <property type="evidence" value="ECO:0007669"/>
    <property type="project" value="UniProtKB-KW"/>
</dbReference>
<keyword evidence="4" id="KW-0547">Nucleotide-binding</keyword>
<evidence type="ECO:0000313" key="14">
    <source>
        <dbReference type="EMBL" id="KAA0177917.1"/>
    </source>
</evidence>
<dbReference type="OMA" id="MDIPRPE"/>
<keyword evidence="2" id="KW-0723">Serine/threonine-protein kinase</keyword>
<evidence type="ECO:0000313" key="16">
    <source>
        <dbReference type="Proteomes" id="UP000323011"/>
    </source>
</evidence>
<evidence type="ECO:0000313" key="13">
    <source>
        <dbReference type="EMBL" id="KAA0172072.1"/>
    </source>
</evidence>
<dbReference type="EC" id="2.7.11.24" evidence="1"/>
<dbReference type="PROSITE" id="PS00108">
    <property type="entry name" value="PROTEIN_KINASE_ST"/>
    <property type="match status" value="1"/>
</dbReference>